<dbReference type="Proteomes" id="UP000250043">
    <property type="component" value="Unassembled WGS sequence"/>
</dbReference>
<feature type="region of interest" description="Disordered" evidence="1">
    <location>
        <begin position="38"/>
        <end position="58"/>
    </location>
</feature>
<dbReference type="Pfam" id="PF12937">
    <property type="entry name" value="F-box-like"/>
    <property type="match status" value="1"/>
</dbReference>
<dbReference type="SUPFAM" id="SSF81383">
    <property type="entry name" value="F-box domain"/>
    <property type="match status" value="1"/>
</dbReference>
<dbReference type="SUPFAM" id="SSF52047">
    <property type="entry name" value="RNI-like"/>
    <property type="match status" value="1"/>
</dbReference>
<protein>
    <recommendedName>
        <fullName evidence="2">F-box domain-containing protein</fullName>
    </recommendedName>
</protein>
<dbReference type="InterPro" id="IPR001810">
    <property type="entry name" value="F-box_dom"/>
</dbReference>
<dbReference type="EMBL" id="KV722377">
    <property type="protein sequence ID" value="OCH91907.1"/>
    <property type="molecule type" value="Genomic_DNA"/>
</dbReference>
<dbReference type="OrthoDB" id="3181259at2759"/>
<accession>A0A8E2B1E0</accession>
<gene>
    <name evidence="3" type="ORF">OBBRIDRAFT_791769</name>
</gene>
<evidence type="ECO:0000313" key="3">
    <source>
        <dbReference type="EMBL" id="OCH91907.1"/>
    </source>
</evidence>
<evidence type="ECO:0000313" key="4">
    <source>
        <dbReference type="Proteomes" id="UP000250043"/>
    </source>
</evidence>
<dbReference type="InterPro" id="IPR032675">
    <property type="entry name" value="LRR_dom_sf"/>
</dbReference>
<dbReference type="AlphaFoldDB" id="A0A8E2B1E0"/>
<sequence>MSLMLGAVFFEHSRRVCLGESHSSLLTQVASNMVYRTGSNPHSGVQSNVSSTTQRDRLEPEMLTVPRRRPGRRHQHPITRLPDELLSHIFALGAEDDAALSLIVSHVCRYWRNLALGIPALWRCLALDSRVHLWRHYLHLAKASTLDIELVSPLGRPRGCPRARRMGLVDLSAIELSMHLVAPYIHRWRSLSVRFTGDAPYLWNTALSACCMQGKISYAPLLRELYLVHPTNDDYKEFVLFGGFAPRLRRVTVHGIRLAWLPSLFQDLTYLDYTHHGHARGRDAAAEVLCMLEVSCRVRQLRLVFPTKNGATAPPFHIPAFPSITVHLACLTSLELCVDEPDVPSALIYILQHTSFPSLHSLILRGAHSPVLFPRLRYILRAFPPLPALTYLLVEGSWMDPHFVLPLLRSLPTIRHLTLCSPIINGTFTGGLVETLRAHALNGHPLRVLELVQCDPAVVRALANALSLMRDMPYIEMV</sequence>
<dbReference type="Gene3D" id="3.80.10.10">
    <property type="entry name" value="Ribonuclease Inhibitor"/>
    <property type="match status" value="1"/>
</dbReference>
<evidence type="ECO:0000256" key="1">
    <source>
        <dbReference type="SAM" id="MobiDB-lite"/>
    </source>
</evidence>
<organism evidence="3 4">
    <name type="scientific">Obba rivulosa</name>
    <dbReference type="NCBI Taxonomy" id="1052685"/>
    <lineage>
        <taxon>Eukaryota</taxon>
        <taxon>Fungi</taxon>
        <taxon>Dikarya</taxon>
        <taxon>Basidiomycota</taxon>
        <taxon>Agaricomycotina</taxon>
        <taxon>Agaricomycetes</taxon>
        <taxon>Polyporales</taxon>
        <taxon>Gelatoporiaceae</taxon>
        <taxon>Obba</taxon>
    </lineage>
</organism>
<keyword evidence="4" id="KW-1185">Reference proteome</keyword>
<name>A0A8E2B1E0_9APHY</name>
<evidence type="ECO:0000259" key="2">
    <source>
        <dbReference type="PROSITE" id="PS50181"/>
    </source>
</evidence>
<dbReference type="Gene3D" id="1.20.1280.50">
    <property type="match status" value="1"/>
</dbReference>
<dbReference type="InterPro" id="IPR036047">
    <property type="entry name" value="F-box-like_dom_sf"/>
</dbReference>
<reference evidence="3 4" key="1">
    <citation type="submission" date="2016-07" db="EMBL/GenBank/DDBJ databases">
        <title>Draft genome of the white-rot fungus Obba rivulosa 3A-2.</title>
        <authorList>
            <consortium name="DOE Joint Genome Institute"/>
            <person name="Miettinen O."/>
            <person name="Riley R."/>
            <person name="Acob R."/>
            <person name="Barry K."/>
            <person name="Cullen D."/>
            <person name="De Vries R."/>
            <person name="Hainaut M."/>
            <person name="Hatakka A."/>
            <person name="Henrissat B."/>
            <person name="Hilden K."/>
            <person name="Kuo R."/>
            <person name="Labutti K."/>
            <person name="Lipzen A."/>
            <person name="Makela M.R."/>
            <person name="Sandor L."/>
            <person name="Spatafora J.W."/>
            <person name="Grigoriev I.V."/>
            <person name="Hibbett D.S."/>
        </authorList>
    </citation>
    <scope>NUCLEOTIDE SEQUENCE [LARGE SCALE GENOMIC DNA]</scope>
    <source>
        <strain evidence="3 4">3A-2</strain>
    </source>
</reference>
<dbReference type="PROSITE" id="PS50181">
    <property type="entry name" value="FBOX"/>
    <property type="match status" value="1"/>
</dbReference>
<feature type="domain" description="F-box" evidence="2">
    <location>
        <begin position="75"/>
        <end position="125"/>
    </location>
</feature>
<feature type="compositionally biased region" description="Polar residues" evidence="1">
    <location>
        <begin position="38"/>
        <end position="53"/>
    </location>
</feature>
<proteinExistence type="predicted"/>